<sequence>MAGLTLMRRLVTSLLVVMILGFLLLIGLLVTRFPTLNAPVSYDFPENITLPAGISAQNFTRGPDWVGIVTDKNAFLIFDATTGELRQTVEIQSATQ</sequence>
<organism evidence="1 2">
    <name type="scientific">Pacificibacter maritimus</name>
    <dbReference type="NCBI Taxonomy" id="762213"/>
    <lineage>
        <taxon>Bacteria</taxon>
        <taxon>Pseudomonadati</taxon>
        <taxon>Pseudomonadota</taxon>
        <taxon>Alphaproteobacteria</taxon>
        <taxon>Rhodobacterales</taxon>
        <taxon>Roseobacteraceae</taxon>
        <taxon>Pacificibacter</taxon>
    </lineage>
</organism>
<protein>
    <submittedName>
        <fullName evidence="1">Uncharacterized protein</fullName>
    </submittedName>
</protein>
<dbReference type="Pfam" id="PF20082">
    <property type="entry name" value="DUF6476"/>
    <property type="match status" value="1"/>
</dbReference>
<evidence type="ECO:0000313" key="1">
    <source>
        <dbReference type="EMBL" id="RPE71979.1"/>
    </source>
</evidence>
<proteinExistence type="predicted"/>
<dbReference type="InterPro" id="IPR045519">
    <property type="entry name" value="DUF6476"/>
</dbReference>
<accession>A0A3N4UWR2</accession>
<dbReference type="Proteomes" id="UP000269689">
    <property type="component" value="Unassembled WGS sequence"/>
</dbReference>
<name>A0A3N4UWR2_9RHOB</name>
<keyword evidence="2" id="KW-1185">Reference proteome</keyword>
<evidence type="ECO:0000313" key="2">
    <source>
        <dbReference type="Proteomes" id="UP000269689"/>
    </source>
</evidence>
<dbReference type="OrthoDB" id="7872651at2"/>
<comment type="caution">
    <text evidence="1">The sequence shown here is derived from an EMBL/GenBank/DDBJ whole genome shotgun (WGS) entry which is preliminary data.</text>
</comment>
<reference evidence="1 2" key="1">
    <citation type="submission" date="2018-11" db="EMBL/GenBank/DDBJ databases">
        <title>Genomic Encyclopedia of Type Strains, Phase IV (KMG-IV): sequencing the most valuable type-strain genomes for metagenomic binning, comparative biology and taxonomic classification.</title>
        <authorList>
            <person name="Goeker M."/>
        </authorList>
    </citation>
    <scope>NUCLEOTIDE SEQUENCE [LARGE SCALE GENOMIC DNA]</scope>
    <source>
        <strain evidence="1 2">DSM 104731</strain>
    </source>
</reference>
<dbReference type="EMBL" id="RKQK01000001">
    <property type="protein sequence ID" value="RPE71979.1"/>
    <property type="molecule type" value="Genomic_DNA"/>
</dbReference>
<dbReference type="AlphaFoldDB" id="A0A3N4UWR2"/>
<gene>
    <name evidence="1" type="ORF">EDD53_1114</name>
</gene>